<dbReference type="RefSeq" id="XP_018985971.1">
    <property type="nucleotide sequence ID" value="XM_019131213.1"/>
</dbReference>
<feature type="region of interest" description="Disordered" evidence="3">
    <location>
        <begin position="451"/>
        <end position="470"/>
    </location>
</feature>
<evidence type="ECO:0000259" key="4">
    <source>
        <dbReference type="Pfam" id="PF05057"/>
    </source>
</evidence>
<sequence length="705" mass="78608">LLYRNVKAVKVGQIERFHLTYTPDDATRPLTSLWLKVKNTEMLALRAAYLAGPYTLYVDVRSSEYDQDQTTFITADQPIFEPELTAGRAFYAELSMRTLKPRYEWIVDVMSQVIFNPATSVNFEIQVGTSREVLSHGWESHKIGGLDTRLSVVNQDTLDLWNIPKPIKDKPVHLVVLTHGLHSNIGTDMFYLKEAVEKHTQSNVMVRGFHGNACKTERGIKYLGSRVAEFVMEVYLQEPSITQVSFIGHSLGGVVQTFAIAYLESNFPSFFKQVQPVNFITLASPMLGIASENPAFITMALTAGVVGKTGHDLGLKYVDGHKPLLLLLPTGPTHKILKRFERRTVYANASNDGIVPIRTSALLYLDYKGLAGVEMVAKKYASKEEERENHTHAIASGSDIGQIPISAESGIAATTKSFFSGTPLQNALSFFMPQAQKRPANSGFAKFQTVDKEADPTQKADSDEGISESLSKTSMIGSAAALILPPMPSVKFINDPQSREPVIFHDRVYQSSDLPPQEKRETSFIQSIDPFYSIAAMEEEIARAYHKEMAWRKVLVNLKPDAHNNIIVRRRFANAYGWPVIDHLIANHFGSGNTERASSLPRFSPDRFGPVKSTEFSFKDLSLFNDILSRDRIIEENEMEDDLGSLTDVASTVTSLRTAEDDERWINFLGNAESIFAVGPTGMISNVGEFVENFRTNLQNFATNN</sequence>
<keyword evidence="2" id="KW-0442">Lipid degradation</keyword>
<proteinExistence type="inferred from homology"/>
<evidence type="ECO:0000313" key="6">
    <source>
        <dbReference type="Proteomes" id="UP000094336"/>
    </source>
</evidence>
<dbReference type="OrthoDB" id="5368485at2759"/>
<feature type="domain" description="DUF676" evidence="4">
    <location>
        <begin position="169"/>
        <end position="359"/>
    </location>
</feature>
<evidence type="ECO:0000256" key="3">
    <source>
        <dbReference type="SAM" id="MobiDB-lite"/>
    </source>
</evidence>
<dbReference type="InterPro" id="IPR016445">
    <property type="entry name" value="Rog1_fam"/>
</dbReference>
<evidence type="ECO:0000256" key="1">
    <source>
        <dbReference type="ARBA" id="ARBA00007920"/>
    </source>
</evidence>
<keyword evidence="6" id="KW-1185">Reference proteome</keyword>
<accession>A0A1E3QSG2</accession>
<feature type="non-terminal residue" evidence="5">
    <location>
        <position position="1"/>
    </location>
</feature>
<feature type="non-terminal residue" evidence="5">
    <location>
        <position position="705"/>
    </location>
</feature>
<dbReference type="AlphaFoldDB" id="A0A1E3QSG2"/>
<evidence type="ECO:0000256" key="2">
    <source>
        <dbReference type="ARBA" id="ARBA00022963"/>
    </source>
</evidence>
<feature type="compositionally biased region" description="Basic and acidic residues" evidence="3">
    <location>
        <begin position="451"/>
        <end position="462"/>
    </location>
</feature>
<dbReference type="Pfam" id="PF05057">
    <property type="entry name" value="DUF676"/>
    <property type="match status" value="1"/>
</dbReference>
<dbReference type="SUPFAM" id="SSF53474">
    <property type="entry name" value="alpha/beta-Hydrolases"/>
    <property type="match status" value="1"/>
</dbReference>
<dbReference type="STRING" id="984486.A0A1E3QSG2"/>
<name>A0A1E3QSG2_9ASCO</name>
<dbReference type="GeneID" id="30149066"/>
<dbReference type="Proteomes" id="UP000094336">
    <property type="component" value="Unassembled WGS sequence"/>
</dbReference>
<evidence type="ECO:0000313" key="5">
    <source>
        <dbReference type="EMBL" id="ODQ80643.1"/>
    </source>
</evidence>
<dbReference type="PANTHER" id="PTHR12482:SF62">
    <property type="entry name" value="LIPASE ROG1-RELATED"/>
    <property type="match status" value="1"/>
</dbReference>
<dbReference type="InterPro" id="IPR029058">
    <property type="entry name" value="AB_hydrolase_fold"/>
</dbReference>
<comment type="similarity">
    <text evidence="1">Belongs to the putative lipase ROG1 family.</text>
</comment>
<dbReference type="PIRSF" id="PIRSF005412">
    <property type="entry name" value="UCP005412_abhydr"/>
    <property type="match status" value="1"/>
</dbReference>
<dbReference type="EMBL" id="KV454429">
    <property type="protein sequence ID" value="ODQ80643.1"/>
    <property type="molecule type" value="Genomic_DNA"/>
</dbReference>
<gene>
    <name evidence="5" type="ORF">BABINDRAFT_19359</name>
</gene>
<protein>
    <recommendedName>
        <fullName evidence="4">DUF676 domain-containing protein</fullName>
    </recommendedName>
</protein>
<dbReference type="InterPro" id="IPR007751">
    <property type="entry name" value="DUF676_lipase-like"/>
</dbReference>
<dbReference type="Gene3D" id="3.40.50.1820">
    <property type="entry name" value="alpha/beta hydrolase"/>
    <property type="match status" value="1"/>
</dbReference>
<dbReference type="PANTHER" id="PTHR12482">
    <property type="entry name" value="LIPASE ROG1-RELATED-RELATED"/>
    <property type="match status" value="1"/>
</dbReference>
<keyword evidence="2" id="KW-0443">Lipid metabolism</keyword>
<dbReference type="GO" id="GO:0047372">
    <property type="term" value="F:monoacylglycerol lipase activity"/>
    <property type="evidence" value="ECO:0007669"/>
    <property type="project" value="TreeGrafter"/>
</dbReference>
<dbReference type="InterPro" id="IPR044294">
    <property type="entry name" value="Lipase-like"/>
</dbReference>
<reference evidence="6" key="1">
    <citation type="submission" date="2016-05" db="EMBL/GenBank/DDBJ databases">
        <title>Comparative genomics of biotechnologically important yeasts.</title>
        <authorList>
            <consortium name="DOE Joint Genome Institute"/>
            <person name="Riley R."/>
            <person name="Haridas S."/>
            <person name="Wolfe K.H."/>
            <person name="Lopes M.R."/>
            <person name="Hittinger C.T."/>
            <person name="Goker M."/>
            <person name="Salamov A."/>
            <person name="Wisecaver J."/>
            <person name="Long T.M."/>
            <person name="Aerts A.L."/>
            <person name="Barry K."/>
            <person name="Choi C."/>
            <person name="Clum A."/>
            <person name="Coughlan A.Y."/>
            <person name="Deshpande S."/>
            <person name="Douglass A.P."/>
            <person name="Hanson S.J."/>
            <person name="Klenk H.-P."/>
            <person name="Labutti K."/>
            <person name="Lapidus A."/>
            <person name="Lindquist E."/>
            <person name="Lipzen A."/>
            <person name="Meier-Kolthoff J.P."/>
            <person name="Ohm R.A."/>
            <person name="Otillar R.P."/>
            <person name="Pangilinan J."/>
            <person name="Peng Y."/>
            <person name="Rokas A."/>
            <person name="Rosa C.A."/>
            <person name="Scheuner C."/>
            <person name="Sibirny A.A."/>
            <person name="Slot J.C."/>
            <person name="Stielow J.B."/>
            <person name="Sun H."/>
            <person name="Kurtzman C.P."/>
            <person name="Blackwell M."/>
            <person name="Grigoriev I.V."/>
            <person name="Jeffries T.W."/>
        </authorList>
    </citation>
    <scope>NUCLEOTIDE SEQUENCE [LARGE SCALE GENOMIC DNA]</scope>
    <source>
        <strain evidence="6">NRRL Y-12698</strain>
    </source>
</reference>
<dbReference type="GO" id="GO:0016042">
    <property type="term" value="P:lipid catabolic process"/>
    <property type="evidence" value="ECO:0007669"/>
    <property type="project" value="UniProtKB-KW"/>
</dbReference>
<organism evidence="5 6">
    <name type="scientific">Babjeviella inositovora NRRL Y-12698</name>
    <dbReference type="NCBI Taxonomy" id="984486"/>
    <lineage>
        <taxon>Eukaryota</taxon>
        <taxon>Fungi</taxon>
        <taxon>Dikarya</taxon>
        <taxon>Ascomycota</taxon>
        <taxon>Saccharomycotina</taxon>
        <taxon>Pichiomycetes</taxon>
        <taxon>Serinales incertae sedis</taxon>
        <taxon>Babjeviella</taxon>
    </lineage>
</organism>